<dbReference type="OrthoDB" id="538223at2759"/>
<dbReference type="PROSITE" id="PS50082">
    <property type="entry name" value="WD_REPEATS_2"/>
    <property type="match status" value="1"/>
</dbReference>
<dbReference type="InterPro" id="IPR036322">
    <property type="entry name" value="WD40_repeat_dom_sf"/>
</dbReference>
<proteinExistence type="predicted"/>
<evidence type="ECO:0000313" key="2">
    <source>
        <dbReference type="EMBL" id="OJA12616.1"/>
    </source>
</evidence>
<dbReference type="Gene3D" id="2.130.10.10">
    <property type="entry name" value="YVTN repeat-like/Quinoprotein amine dehydrogenase"/>
    <property type="match status" value="1"/>
</dbReference>
<accession>A0A1J8QGX2</accession>
<keyword evidence="3" id="KW-1185">Reference proteome</keyword>
<keyword evidence="1" id="KW-0853">WD repeat</keyword>
<gene>
    <name evidence="2" type="ORF">AZE42_10479</name>
</gene>
<name>A0A1J8QGX2_9AGAM</name>
<sequence length="84" mass="9084">MASTSRRPAPEAKDMKLTPVITLEGHKDNYVGSISYLPDGMQMISASGDKAVRRWDLQAGKEIEKARKVCEYGIANMGSSKPGG</sequence>
<dbReference type="InterPro" id="IPR015943">
    <property type="entry name" value="WD40/YVTN_repeat-like_dom_sf"/>
</dbReference>
<evidence type="ECO:0000313" key="3">
    <source>
        <dbReference type="Proteomes" id="UP000183567"/>
    </source>
</evidence>
<feature type="repeat" description="WD" evidence="1">
    <location>
        <begin position="31"/>
        <end position="65"/>
    </location>
</feature>
<dbReference type="AlphaFoldDB" id="A0A1J8QGX2"/>
<dbReference type="STRING" id="180088.A0A1J8QGX2"/>
<dbReference type="SUPFAM" id="SSF50978">
    <property type="entry name" value="WD40 repeat-like"/>
    <property type="match status" value="1"/>
</dbReference>
<dbReference type="Proteomes" id="UP000183567">
    <property type="component" value="Unassembled WGS sequence"/>
</dbReference>
<evidence type="ECO:0000256" key="1">
    <source>
        <dbReference type="PROSITE-ProRule" id="PRU00221"/>
    </source>
</evidence>
<dbReference type="Pfam" id="PF00400">
    <property type="entry name" value="WD40"/>
    <property type="match status" value="1"/>
</dbReference>
<dbReference type="SMART" id="SM00320">
    <property type="entry name" value="WD40"/>
    <property type="match status" value="1"/>
</dbReference>
<comment type="caution">
    <text evidence="2">The sequence shown here is derived from an EMBL/GenBank/DDBJ whole genome shotgun (WGS) entry which is preliminary data.</text>
</comment>
<organism evidence="2 3">
    <name type="scientific">Rhizopogon vesiculosus</name>
    <dbReference type="NCBI Taxonomy" id="180088"/>
    <lineage>
        <taxon>Eukaryota</taxon>
        <taxon>Fungi</taxon>
        <taxon>Dikarya</taxon>
        <taxon>Basidiomycota</taxon>
        <taxon>Agaricomycotina</taxon>
        <taxon>Agaricomycetes</taxon>
        <taxon>Agaricomycetidae</taxon>
        <taxon>Boletales</taxon>
        <taxon>Suillineae</taxon>
        <taxon>Rhizopogonaceae</taxon>
        <taxon>Rhizopogon</taxon>
    </lineage>
</organism>
<reference evidence="2 3" key="1">
    <citation type="submission" date="2016-03" db="EMBL/GenBank/DDBJ databases">
        <title>Comparative genomics of the ectomycorrhizal sister species Rhizopogon vinicolor and Rhizopogon vesiculosus (Basidiomycota: Boletales) reveals a divergence of the mating type B locus.</title>
        <authorList>
            <person name="Mujic A.B."/>
            <person name="Kuo A."/>
            <person name="Tritt A."/>
            <person name="Lipzen A."/>
            <person name="Chen C."/>
            <person name="Johnson J."/>
            <person name="Sharma A."/>
            <person name="Barry K."/>
            <person name="Grigoriev I.V."/>
            <person name="Spatafora J.W."/>
        </authorList>
    </citation>
    <scope>NUCLEOTIDE SEQUENCE [LARGE SCALE GENOMIC DNA]</scope>
    <source>
        <strain evidence="2 3">AM-OR11-056</strain>
    </source>
</reference>
<dbReference type="EMBL" id="LVVM01004565">
    <property type="protein sequence ID" value="OJA12616.1"/>
    <property type="molecule type" value="Genomic_DNA"/>
</dbReference>
<dbReference type="InterPro" id="IPR001680">
    <property type="entry name" value="WD40_rpt"/>
</dbReference>
<protein>
    <submittedName>
        <fullName evidence="2">Uncharacterized protein</fullName>
    </submittedName>
</protein>